<gene>
    <name evidence="1" type="ORF">PsorP6_017222</name>
</gene>
<evidence type="ECO:0000313" key="1">
    <source>
        <dbReference type="EMBL" id="KAI9917105.1"/>
    </source>
</evidence>
<name>A0ACC0WG89_9STRA</name>
<sequence>MNGLAMATQGALLAPVLVPLSNCFVNLPPSFVQRFLNGQVLAATDSTILSLSWNTADGYVQRVCVGWIGGLVKNGVMRRRRILTSGICAELDSDVIEVPIEFARWVGIQSLLEKAPHSFIGVHVVETLPIARQVNVEPCTPDDWELIQLHAEQIETELLRQMCVVNEKQVTPIWINVNTIIRVKPSLPIGMAHARLSSASEIIVAPKERQSKVAKHCFSPDLYYEQSPPLLLQDVNALHNDTVDEVWVNPESFVMLDGALPLNTSFDTQKVPVVTIWSQKSTSTNENNDNIEASRKPPRCCIARLKSCRSVIRGRIALNQGICATLDLTTRECIYLRVLKSPKLPPSSVTLFIDSQQRDKNFPASTEEIQQSFLRWSSLATRSYVVSSGSVLCFELDNGQVIQAIADVSFETSEEITAEKLEGSA</sequence>
<accession>A0ACC0WG89</accession>
<dbReference type="Proteomes" id="UP001163321">
    <property type="component" value="Chromosome 2"/>
</dbReference>
<comment type="caution">
    <text evidence="1">The sequence shown here is derived from an EMBL/GenBank/DDBJ whole genome shotgun (WGS) entry which is preliminary data.</text>
</comment>
<organism evidence="1 2">
    <name type="scientific">Peronosclerospora sorghi</name>
    <dbReference type="NCBI Taxonomy" id="230839"/>
    <lineage>
        <taxon>Eukaryota</taxon>
        <taxon>Sar</taxon>
        <taxon>Stramenopiles</taxon>
        <taxon>Oomycota</taxon>
        <taxon>Peronosporomycetes</taxon>
        <taxon>Peronosporales</taxon>
        <taxon>Peronosporaceae</taxon>
        <taxon>Peronosclerospora</taxon>
    </lineage>
</organism>
<evidence type="ECO:0000313" key="2">
    <source>
        <dbReference type="Proteomes" id="UP001163321"/>
    </source>
</evidence>
<protein>
    <submittedName>
        <fullName evidence="1">Uncharacterized protein</fullName>
    </submittedName>
</protein>
<dbReference type="EMBL" id="CM047581">
    <property type="protein sequence ID" value="KAI9917105.1"/>
    <property type="molecule type" value="Genomic_DNA"/>
</dbReference>
<reference evidence="1 2" key="1">
    <citation type="journal article" date="2022" name="bioRxiv">
        <title>The genome of the oomycete Peronosclerospora sorghi, a cosmopolitan pathogen of maize and sorghum, is inflated with dispersed pseudogenes.</title>
        <authorList>
            <person name="Fletcher K."/>
            <person name="Martin F."/>
            <person name="Isakeit T."/>
            <person name="Cavanaugh K."/>
            <person name="Magill C."/>
            <person name="Michelmore R."/>
        </authorList>
    </citation>
    <scope>NUCLEOTIDE SEQUENCE [LARGE SCALE GENOMIC DNA]</scope>
    <source>
        <strain evidence="1">P6</strain>
    </source>
</reference>
<keyword evidence="2" id="KW-1185">Reference proteome</keyword>
<proteinExistence type="predicted"/>